<dbReference type="STRING" id="1611254.A0A2G5UVG7"/>
<dbReference type="InterPro" id="IPR036259">
    <property type="entry name" value="MFS_trans_sf"/>
</dbReference>
<feature type="transmembrane region" description="Helical" evidence="3">
    <location>
        <begin position="38"/>
        <end position="61"/>
    </location>
</feature>
<feature type="transmembrane region" description="Helical" evidence="3">
    <location>
        <begin position="461"/>
        <end position="481"/>
    </location>
</feature>
<feature type="compositionally biased region" description="Low complexity" evidence="2">
    <location>
        <begin position="1"/>
        <end position="18"/>
    </location>
</feature>
<feature type="transmembrane region" description="Helical" evidence="3">
    <location>
        <begin position="228"/>
        <end position="247"/>
    </location>
</feature>
<evidence type="ECO:0000256" key="1">
    <source>
        <dbReference type="ARBA" id="ARBA00004141"/>
    </source>
</evidence>
<proteinExistence type="predicted"/>
<sequence>MSASSETTVTSNSSSEVTIGMNHDEEERRYGCLGGNRYIVLVIALLFLSFMLSSIICYNASYVSMVNLHSSPYWEEFISSNKSIDEVNWNDPNLPLSERRFAFDTAQKSLGFAAGFLGAIAAVVPMSRLTARFGVHKVMTISGVFGTVLVIITPIVVSWSFPVFVILRVLQGITLANLFTTAGVVVNEWAAVNEKGLFISVLSAHVEVGAVFTMPVSGALATSAGWPWVFYLHGAILGALTTLWAVYYRDRAVKHPFVQRKEWRKISFGKKLNQTGKGSNETPIRKIVSSIVIWGVWIAVIGNFLVSQFSISYAPIYLRGVIGCSPTEAGLLTLIPMACLLVIKFSTGFFSDRIKSISDLTKMKMFNSCALLGSSIFFIILACSSPGGSKVLDVILLSIPMALLGFSSGGYSKCAVMVSGQYSPFVMSIVQIIACSSLMAGSFLVPALTPTDSFSEWQRVFMVYGAVLAITNTIFIVFARAEPAKWSQQKGDLTLAEAVMGSEQKPVEAVADPEMGVQRN</sequence>
<keyword evidence="3" id="KW-0812">Transmembrane</keyword>
<dbReference type="AlphaFoldDB" id="A0A2G5UVG7"/>
<feature type="transmembrane region" description="Helical" evidence="3">
    <location>
        <begin position="329"/>
        <end position="350"/>
    </location>
</feature>
<feature type="transmembrane region" description="Helical" evidence="3">
    <location>
        <begin position="197"/>
        <end position="216"/>
    </location>
</feature>
<dbReference type="GO" id="GO:0022857">
    <property type="term" value="F:transmembrane transporter activity"/>
    <property type="evidence" value="ECO:0007669"/>
    <property type="project" value="InterPro"/>
</dbReference>
<feature type="transmembrane region" description="Helical" evidence="3">
    <location>
        <begin position="424"/>
        <end position="449"/>
    </location>
</feature>
<evidence type="ECO:0000256" key="2">
    <source>
        <dbReference type="SAM" id="MobiDB-lite"/>
    </source>
</evidence>
<keyword evidence="3" id="KW-1133">Transmembrane helix</keyword>
<accession>A0A2G5UVG7</accession>
<keyword evidence="3" id="KW-0472">Membrane</keyword>
<dbReference type="Pfam" id="PF07690">
    <property type="entry name" value="MFS_1"/>
    <property type="match status" value="1"/>
</dbReference>
<comment type="subcellular location">
    <subcellularLocation>
        <location evidence="1">Membrane</location>
        <topology evidence="1">Multi-pass membrane protein</topology>
    </subcellularLocation>
</comment>
<feature type="transmembrane region" description="Helical" evidence="3">
    <location>
        <begin position="109"/>
        <end position="126"/>
    </location>
</feature>
<dbReference type="InterPro" id="IPR011701">
    <property type="entry name" value="MFS"/>
</dbReference>
<gene>
    <name evidence="5" type="primary">Cni-Y51B9A.6</name>
    <name evidence="5" type="synonym">Cnig_chr_II.g4024</name>
    <name evidence="5" type="ORF">B9Z55_004024</name>
</gene>
<feature type="region of interest" description="Disordered" evidence="2">
    <location>
        <begin position="1"/>
        <end position="20"/>
    </location>
</feature>
<dbReference type="SUPFAM" id="SSF103473">
    <property type="entry name" value="MFS general substrate transporter"/>
    <property type="match status" value="1"/>
</dbReference>
<feature type="transmembrane region" description="Helical" evidence="3">
    <location>
        <begin position="370"/>
        <end position="388"/>
    </location>
</feature>
<name>A0A2G5UVG7_9PELO</name>
<evidence type="ECO:0000256" key="3">
    <source>
        <dbReference type="SAM" id="Phobius"/>
    </source>
</evidence>
<dbReference type="Proteomes" id="UP000230233">
    <property type="component" value="Chromosome II"/>
</dbReference>
<dbReference type="GO" id="GO:0016020">
    <property type="term" value="C:membrane"/>
    <property type="evidence" value="ECO:0007669"/>
    <property type="project" value="UniProtKB-SubCell"/>
</dbReference>
<dbReference type="PROSITE" id="PS50850">
    <property type="entry name" value="MFS"/>
    <property type="match status" value="1"/>
</dbReference>
<dbReference type="PANTHER" id="PTHR45757">
    <property type="entry name" value="PROTEIN CBG23364-RELATED"/>
    <property type="match status" value="1"/>
</dbReference>
<dbReference type="PANTHER" id="PTHR45757:SF18">
    <property type="entry name" value="MAJOR FACILITATOR SUPERFAMILY (MFS) PROFILE DOMAIN-CONTAINING PROTEIN"/>
    <property type="match status" value="1"/>
</dbReference>
<feature type="transmembrane region" description="Helical" evidence="3">
    <location>
        <begin position="394"/>
        <end position="412"/>
    </location>
</feature>
<reference evidence="6" key="1">
    <citation type="submission" date="2017-10" db="EMBL/GenBank/DDBJ databases">
        <title>Rapid genome shrinkage in a self-fertile nematode reveals novel sperm competition proteins.</title>
        <authorList>
            <person name="Yin D."/>
            <person name="Schwarz E.M."/>
            <person name="Thomas C.G."/>
            <person name="Felde R.L."/>
            <person name="Korf I.F."/>
            <person name="Cutter A.D."/>
            <person name="Schartner C.M."/>
            <person name="Ralston E.J."/>
            <person name="Meyer B.J."/>
            <person name="Haag E.S."/>
        </authorList>
    </citation>
    <scope>NUCLEOTIDE SEQUENCE [LARGE SCALE GENOMIC DNA]</scope>
    <source>
        <strain evidence="6">JU1422</strain>
    </source>
</reference>
<dbReference type="OrthoDB" id="2985014at2759"/>
<feature type="domain" description="Major facilitator superfamily (MFS) profile" evidence="4">
    <location>
        <begin position="38"/>
        <end position="483"/>
    </location>
</feature>
<feature type="transmembrane region" description="Helical" evidence="3">
    <location>
        <begin position="138"/>
        <end position="159"/>
    </location>
</feature>
<protein>
    <recommendedName>
        <fullName evidence="4">Major facilitator superfamily (MFS) profile domain-containing protein</fullName>
    </recommendedName>
</protein>
<dbReference type="InterPro" id="IPR020846">
    <property type="entry name" value="MFS_dom"/>
</dbReference>
<evidence type="ECO:0000313" key="6">
    <source>
        <dbReference type="Proteomes" id="UP000230233"/>
    </source>
</evidence>
<feature type="transmembrane region" description="Helical" evidence="3">
    <location>
        <begin position="287"/>
        <end position="309"/>
    </location>
</feature>
<feature type="transmembrane region" description="Helical" evidence="3">
    <location>
        <begin position="165"/>
        <end position="185"/>
    </location>
</feature>
<keyword evidence="6" id="KW-1185">Reference proteome</keyword>
<dbReference type="EMBL" id="PDUG01000002">
    <property type="protein sequence ID" value="PIC43216.1"/>
    <property type="molecule type" value="Genomic_DNA"/>
</dbReference>
<organism evidence="5 6">
    <name type="scientific">Caenorhabditis nigoni</name>
    <dbReference type="NCBI Taxonomy" id="1611254"/>
    <lineage>
        <taxon>Eukaryota</taxon>
        <taxon>Metazoa</taxon>
        <taxon>Ecdysozoa</taxon>
        <taxon>Nematoda</taxon>
        <taxon>Chromadorea</taxon>
        <taxon>Rhabditida</taxon>
        <taxon>Rhabditina</taxon>
        <taxon>Rhabditomorpha</taxon>
        <taxon>Rhabditoidea</taxon>
        <taxon>Rhabditidae</taxon>
        <taxon>Peloderinae</taxon>
        <taxon>Caenorhabditis</taxon>
    </lineage>
</organism>
<evidence type="ECO:0000313" key="5">
    <source>
        <dbReference type="EMBL" id="PIC43216.1"/>
    </source>
</evidence>
<evidence type="ECO:0000259" key="4">
    <source>
        <dbReference type="PROSITE" id="PS50850"/>
    </source>
</evidence>
<dbReference type="Gene3D" id="1.20.1250.20">
    <property type="entry name" value="MFS general substrate transporter like domains"/>
    <property type="match status" value="2"/>
</dbReference>
<comment type="caution">
    <text evidence="5">The sequence shown here is derived from an EMBL/GenBank/DDBJ whole genome shotgun (WGS) entry which is preliminary data.</text>
</comment>